<organism evidence="1 2">
    <name type="scientific">Goodea atripinnis</name>
    <dbReference type="NCBI Taxonomy" id="208336"/>
    <lineage>
        <taxon>Eukaryota</taxon>
        <taxon>Metazoa</taxon>
        <taxon>Chordata</taxon>
        <taxon>Craniata</taxon>
        <taxon>Vertebrata</taxon>
        <taxon>Euteleostomi</taxon>
        <taxon>Actinopterygii</taxon>
        <taxon>Neopterygii</taxon>
        <taxon>Teleostei</taxon>
        <taxon>Neoteleostei</taxon>
        <taxon>Acanthomorphata</taxon>
        <taxon>Ovalentaria</taxon>
        <taxon>Atherinomorphae</taxon>
        <taxon>Cyprinodontiformes</taxon>
        <taxon>Goodeidae</taxon>
        <taxon>Goodea</taxon>
    </lineage>
</organism>
<proteinExistence type="predicted"/>
<evidence type="ECO:0000313" key="2">
    <source>
        <dbReference type="Proteomes" id="UP001476798"/>
    </source>
</evidence>
<accession>A0ABV0NH32</accession>
<name>A0ABV0NH32_9TELE</name>
<protein>
    <submittedName>
        <fullName evidence="1">Uncharacterized protein</fullName>
    </submittedName>
</protein>
<sequence length="245" mass="26812">MSNPVGLMSPSLESCQFKSNMTTKMNPSLGRKFLQRIQECSKVSENLMELQSVAAGLPNCVVRNVKPQDILNNTETLKTISKQMRKGQLKVMLQGVSTMCCSKVFGPVPSMTESIIVQLGCITQSFSNSELEMLPLSLENLDEIAACGWKNSQVNCRYRSTRLRLVLSVVQLEALGPDNAAMVTSEQRAVLTEEQLSILKKATTGGQEDQKQTQALASGAPVSSLEGMSTFIKPVLFLFIGFLLL</sequence>
<comment type="caution">
    <text evidence="1">The sequence shown here is derived from an EMBL/GenBank/DDBJ whole genome shotgun (WGS) entry which is preliminary data.</text>
</comment>
<gene>
    <name evidence="1" type="ORF">GOODEAATRI_001767</name>
</gene>
<dbReference type="EMBL" id="JAHRIO010040037">
    <property type="protein sequence ID" value="MEQ2170580.1"/>
    <property type="molecule type" value="Genomic_DNA"/>
</dbReference>
<keyword evidence="2" id="KW-1185">Reference proteome</keyword>
<dbReference type="Proteomes" id="UP001476798">
    <property type="component" value="Unassembled WGS sequence"/>
</dbReference>
<evidence type="ECO:0000313" key="1">
    <source>
        <dbReference type="EMBL" id="MEQ2170580.1"/>
    </source>
</evidence>
<reference evidence="1 2" key="1">
    <citation type="submission" date="2021-06" db="EMBL/GenBank/DDBJ databases">
        <authorList>
            <person name="Palmer J.M."/>
        </authorList>
    </citation>
    <scope>NUCLEOTIDE SEQUENCE [LARGE SCALE GENOMIC DNA]</scope>
    <source>
        <strain evidence="1 2">GA_2019</strain>
        <tissue evidence="1">Muscle</tissue>
    </source>
</reference>